<evidence type="ECO:0000313" key="2">
    <source>
        <dbReference type="Proteomes" id="UP000294919"/>
    </source>
</evidence>
<sequence>MKKDIRKKAVVAIFLILLVVSYKLYFTKDHNVVDQGNETQMIFESKDLIDTKNLTLLEKYRIDVDGDNEDEEVQLYTAAERDADGEIMWDDGQNWLMLVKDSDRAFVLFDGYIQLGELKLWIYTTDEDNKMHITTLQPSSASALVDDYIFVEEKQGFEKKILFNPKNVNMLHMSK</sequence>
<organism evidence="1 2">
    <name type="scientific">Marinisporobacter balticus</name>
    <dbReference type="NCBI Taxonomy" id="2018667"/>
    <lineage>
        <taxon>Bacteria</taxon>
        <taxon>Bacillati</taxon>
        <taxon>Bacillota</taxon>
        <taxon>Clostridia</taxon>
        <taxon>Peptostreptococcales</taxon>
        <taxon>Thermotaleaceae</taxon>
        <taxon>Marinisporobacter</taxon>
    </lineage>
</organism>
<gene>
    <name evidence="1" type="ORF">EV214_1474</name>
</gene>
<reference evidence="1 2" key="1">
    <citation type="submission" date="2019-03" db="EMBL/GenBank/DDBJ databases">
        <title>Genomic Encyclopedia of Type Strains, Phase IV (KMG-IV): sequencing the most valuable type-strain genomes for metagenomic binning, comparative biology and taxonomic classification.</title>
        <authorList>
            <person name="Goeker M."/>
        </authorList>
    </citation>
    <scope>NUCLEOTIDE SEQUENCE [LARGE SCALE GENOMIC DNA]</scope>
    <source>
        <strain evidence="1 2">DSM 102940</strain>
    </source>
</reference>
<dbReference type="RefSeq" id="WP_132248270.1">
    <property type="nucleotide sequence ID" value="NZ_SLWV01000047.1"/>
</dbReference>
<evidence type="ECO:0000313" key="1">
    <source>
        <dbReference type="EMBL" id="TCO68252.1"/>
    </source>
</evidence>
<dbReference type="EMBL" id="SLWV01000047">
    <property type="protein sequence ID" value="TCO68252.1"/>
    <property type="molecule type" value="Genomic_DNA"/>
</dbReference>
<accession>A0A4R2K865</accession>
<dbReference type="AlphaFoldDB" id="A0A4R2K865"/>
<name>A0A4R2K865_9FIRM</name>
<keyword evidence="2" id="KW-1185">Reference proteome</keyword>
<protein>
    <submittedName>
        <fullName evidence="1">Uncharacterized protein</fullName>
    </submittedName>
</protein>
<proteinExistence type="predicted"/>
<dbReference type="OrthoDB" id="2067411at2"/>
<dbReference type="Proteomes" id="UP000294919">
    <property type="component" value="Unassembled WGS sequence"/>
</dbReference>
<comment type="caution">
    <text evidence="1">The sequence shown here is derived from an EMBL/GenBank/DDBJ whole genome shotgun (WGS) entry which is preliminary data.</text>
</comment>